<name>U1PTW3_9EURY</name>
<proteinExistence type="predicted"/>
<dbReference type="EMBL" id="KE356561">
    <property type="protein sequence ID" value="ERG95826.1"/>
    <property type="molecule type" value="Genomic_DNA"/>
</dbReference>
<evidence type="ECO:0000313" key="2">
    <source>
        <dbReference type="Proteomes" id="UP000030710"/>
    </source>
</evidence>
<dbReference type="HOGENOM" id="CLU_3038994_0_0_2"/>
<accession>U1PTW3</accession>
<dbReference type="AlphaFoldDB" id="U1PTW3"/>
<reference evidence="1 2" key="1">
    <citation type="journal article" date="2013" name="PLoS ONE">
        <title>Assembly-driven community genomics of a hypersaline microbial ecosystem.</title>
        <authorList>
            <person name="Podell S."/>
            <person name="Ugalde J.A."/>
            <person name="Narasingarao P."/>
            <person name="Banfield J.F."/>
            <person name="Heidelberg K.B."/>
            <person name="Allen E.E."/>
        </authorList>
    </citation>
    <scope>NUCLEOTIDE SEQUENCE [LARGE SCALE GENOMIC DNA]</scope>
    <source>
        <strain evidence="2">J07HQW2</strain>
    </source>
</reference>
<sequence>MPRPSVSEDLKERLESVVNDRADVPVEHLTFEQKVSFVLDELAKESDSSGGLLP</sequence>
<organism evidence="1 2">
    <name type="scientific">Haloquadratum walsbyi J07HQW2</name>
    <dbReference type="NCBI Taxonomy" id="1238425"/>
    <lineage>
        <taxon>Archaea</taxon>
        <taxon>Methanobacteriati</taxon>
        <taxon>Methanobacteriota</taxon>
        <taxon>Stenosarchaea group</taxon>
        <taxon>Halobacteria</taxon>
        <taxon>Halobacteriales</taxon>
        <taxon>Haloferacaceae</taxon>
        <taxon>Haloquadratum</taxon>
    </lineage>
</organism>
<dbReference type="RefSeq" id="WP_021055298.1">
    <property type="nucleotide sequence ID" value="NZ_KE356561.1"/>
</dbReference>
<gene>
    <name evidence="1" type="ORF">J07HQW2_02286</name>
</gene>
<protein>
    <submittedName>
        <fullName evidence="1">Uncharacterized protein</fullName>
    </submittedName>
</protein>
<evidence type="ECO:0000313" key="1">
    <source>
        <dbReference type="EMBL" id="ERG95826.1"/>
    </source>
</evidence>
<dbReference type="Proteomes" id="UP000030710">
    <property type="component" value="Unassembled WGS sequence"/>
</dbReference>